<evidence type="ECO:0000313" key="13">
    <source>
        <dbReference type="EMBL" id="TKS88745.1"/>
    </source>
</evidence>
<proteinExistence type="inferred from homology"/>
<evidence type="ECO:0000313" key="14">
    <source>
        <dbReference type="Proteomes" id="UP000298787"/>
    </source>
</evidence>
<dbReference type="FunFam" id="3.40.50.1820:FF:000153">
    <property type="entry name" value="Surfactin synthase thioesterase subunit"/>
    <property type="match status" value="1"/>
</dbReference>
<evidence type="ECO:0000259" key="12">
    <source>
        <dbReference type="Pfam" id="PF00975"/>
    </source>
</evidence>
<reference evidence="13 14" key="1">
    <citation type="submission" date="2019-01" db="EMBL/GenBank/DDBJ databases">
        <title>Genome Assembly of Collichthys lucidus.</title>
        <authorList>
            <person name="Cai M."/>
            <person name="Xiao S."/>
        </authorList>
    </citation>
    <scope>NUCLEOTIDE SEQUENCE [LARGE SCALE GENOMIC DNA]</scope>
    <source>
        <strain evidence="13">JT15FE1705JMU</strain>
        <tissue evidence="13">Muscle</tissue>
    </source>
</reference>
<feature type="region of interest" description="Disordered" evidence="11">
    <location>
        <begin position="33"/>
        <end position="64"/>
    </location>
</feature>
<evidence type="ECO:0000256" key="3">
    <source>
        <dbReference type="ARBA" id="ARBA00022516"/>
    </source>
</evidence>
<comment type="similarity">
    <text evidence="1">Belongs to the thioesterase family.</text>
</comment>
<evidence type="ECO:0000256" key="8">
    <source>
        <dbReference type="ARBA" id="ARBA00048536"/>
    </source>
</evidence>
<dbReference type="InterPro" id="IPR012223">
    <property type="entry name" value="TEII"/>
</dbReference>
<evidence type="ECO:0000256" key="11">
    <source>
        <dbReference type="SAM" id="MobiDB-lite"/>
    </source>
</evidence>
<keyword evidence="5" id="KW-0276">Fatty acid metabolism</keyword>
<accession>A0A4U5VNN2</accession>
<feature type="domain" description="Thioesterase" evidence="12">
    <location>
        <begin position="111"/>
        <end position="336"/>
    </location>
</feature>
<dbReference type="SUPFAM" id="SSF53474">
    <property type="entry name" value="alpha/beta-Hydrolases"/>
    <property type="match status" value="1"/>
</dbReference>
<keyword evidence="14" id="KW-1185">Reference proteome</keyword>
<dbReference type="PANTHER" id="PTHR11487:SF0">
    <property type="entry name" value="S-ACYL FATTY ACID SYNTHASE THIOESTERASE, MEDIUM CHAIN"/>
    <property type="match status" value="1"/>
</dbReference>
<evidence type="ECO:0000256" key="6">
    <source>
        <dbReference type="ARBA" id="ARBA00023098"/>
    </source>
</evidence>
<comment type="catalytic activity">
    <reaction evidence="8">
        <text>(9Z)-octadecenoyl-[ACP] + H2O = (9Z)-octadecenoate + holo-[ACP] + H(+)</text>
        <dbReference type="Rhea" id="RHEA:15057"/>
        <dbReference type="Rhea" id="RHEA-COMP:9685"/>
        <dbReference type="Rhea" id="RHEA-COMP:9924"/>
        <dbReference type="ChEBI" id="CHEBI:15377"/>
        <dbReference type="ChEBI" id="CHEBI:15378"/>
        <dbReference type="ChEBI" id="CHEBI:30823"/>
        <dbReference type="ChEBI" id="CHEBI:64479"/>
        <dbReference type="ChEBI" id="CHEBI:78783"/>
        <dbReference type="EC" id="3.1.2.14"/>
    </reaction>
</comment>
<dbReference type="PANTHER" id="PTHR11487">
    <property type="entry name" value="THIOESTERASE"/>
    <property type="match status" value="1"/>
</dbReference>
<dbReference type="InterPro" id="IPR001031">
    <property type="entry name" value="Thioesterase"/>
</dbReference>
<dbReference type="Pfam" id="PF00975">
    <property type="entry name" value="Thioesterase"/>
    <property type="match status" value="1"/>
</dbReference>
<keyword evidence="7" id="KW-0275">Fatty acid biosynthesis</keyword>
<evidence type="ECO:0000256" key="4">
    <source>
        <dbReference type="ARBA" id="ARBA00022801"/>
    </source>
</evidence>
<name>A0A4U5VNN2_COLLU</name>
<organism evidence="13 14">
    <name type="scientific">Collichthys lucidus</name>
    <name type="common">Big head croaker</name>
    <name type="synonym">Sciaena lucida</name>
    <dbReference type="NCBI Taxonomy" id="240159"/>
    <lineage>
        <taxon>Eukaryota</taxon>
        <taxon>Metazoa</taxon>
        <taxon>Chordata</taxon>
        <taxon>Craniata</taxon>
        <taxon>Vertebrata</taxon>
        <taxon>Euteleostomi</taxon>
        <taxon>Actinopterygii</taxon>
        <taxon>Neopterygii</taxon>
        <taxon>Teleostei</taxon>
        <taxon>Neoteleostei</taxon>
        <taxon>Acanthomorphata</taxon>
        <taxon>Eupercaria</taxon>
        <taxon>Sciaenidae</taxon>
        <taxon>Collichthys</taxon>
    </lineage>
</organism>
<evidence type="ECO:0000256" key="1">
    <source>
        <dbReference type="ARBA" id="ARBA00007169"/>
    </source>
</evidence>
<dbReference type="EMBL" id="CM014097">
    <property type="protein sequence ID" value="TKS88745.1"/>
    <property type="molecule type" value="Genomic_DNA"/>
</dbReference>
<dbReference type="Gene3D" id="3.40.50.1820">
    <property type="entry name" value="alpha/beta hydrolase"/>
    <property type="match status" value="1"/>
</dbReference>
<protein>
    <recommendedName>
        <fullName evidence="9">S-acyl fatty acid synthase thioesterase, medium chain</fullName>
        <ecNumber evidence="2">3.1.2.14</ecNumber>
    </recommendedName>
    <alternativeName>
        <fullName evidence="10">Thioesterase II</fullName>
    </alternativeName>
</protein>
<evidence type="ECO:0000256" key="2">
    <source>
        <dbReference type="ARBA" id="ARBA00012480"/>
    </source>
</evidence>
<dbReference type="GO" id="GO:0016297">
    <property type="term" value="F:fatty acyl-[ACP] hydrolase activity"/>
    <property type="evidence" value="ECO:0007669"/>
    <property type="project" value="UniProtKB-EC"/>
</dbReference>
<dbReference type="EC" id="3.1.2.14" evidence="2"/>
<dbReference type="STRING" id="240159.A0A4U5VNN2"/>
<dbReference type="InterPro" id="IPR029058">
    <property type="entry name" value="AB_hydrolase_fold"/>
</dbReference>
<dbReference type="Proteomes" id="UP000298787">
    <property type="component" value="Chromosome 20"/>
</dbReference>
<dbReference type="ESTHER" id="collu-a0a4u5vnn2">
    <property type="family name" value="Thioesterase"/>
</dbReference>
<keyword evidence="3" id="KW-0444">Lipid biosynthesis</keyword>
<gene>
    <name evidence="13" type="ORF">D9C73_022824</name>
</gene>
<evidence type="ECO:0000256" key="9">
    <source>
        <dbReference type="ARBA" id="ARBA00073799"/>
    </source>
</evidence>
<evidence type="ECO:0000256" key="5">
    <source>
        <dbReference type="ARBA" id="ARBA00022832"/>
    </source>
</evidence>
<keyword evidence="4" id="KW-0378">Hydrolase</keyword>
<dbReference type="GO" id="GO:0051792">
    <property type="term" value="P:medium-chain fatty acid biosynthetic process"/>
    <property type="evidence" value="ECO:0007669"/>
    <property type="project" value="UniProtKB-ARBA"/>
</dbReference>
<keyword evidence="6" id="KW-0443">Lipid metabolism</keyword>
<dbReference type="AlphaFoldDB" id="A0A4U5VNN2"/>
<sequence>MSALKVVQKRPGSSPSGVYFSCAWKKSDIDETGLKSALTPPSLQRRYEASDNSHQTTQRGKKKKIQEILHFSTSGITAVVLGEVDGAASNKQVNMEKVINCFQRRPDAVSRLICFPWAGGGSIHYARWGNVLTSSVEVFAVKLPGRESRAKEPFFQSMQQIVDEVVGVLLPMLKEKPFALFGHSFGAFTSFAVADHLKQVHNLEPVHIFLSGASAPYSEMRINAPKRSNLSDDDFLKWMSSIGGTPPELLANPEVLKLFVPALKADLHVVENYRCNKPDKPLVSCSVTCFDGKDDIPHDLQAWKSITSGDFTTRMLDGSHFYLKDPGNEKILLDYITKQLETSEMDYL</sequence>
<evidence type="ECO:0000256" key="10">
    <source>
        <dbReference type="ARBA" id="ARBA00079653"/>
    </source>
</evidence>
<evidence type="ECO:0000256" key="7">
    <source>
        <dbReference type="ARBA" id="ARBA00023160"/>
    </source>
</evidence>